<keyword evidence="6" id="KW-0547">Nucleotide-binding</keyword>
<dbReference type="InterPro" id="IPR003439">
    <property type="entry name" value="ABC_transporter-like_ATP-bd"/>
</dbReference>
<keyword evidence="4" id="KW-0813">Transport</keyword>
<dbReference type="AlphaFoldDB" id="A0A2P9HCL4"/>
<dbReference type="RefSeq" id="WP_109366026.1">
    <property type="nucleotide sequence ID" value="NZ_OOFM01000001.1"/>
</dbReference>
<evidence type="ECO:0000313" key="11">
    <source>
        <dbReference type="EMBL" id="SPL61844.1"/>
    </source>
</evidence>
<protein>
    <submittedName>
        <fullName evidence="11">ABC transporter, nucleotide binding/ATPase protein</fullName>
    </submittedName>
</protein>
<gene>
    <name evidence="11" type="ORF">OHAE_4636</name>
</gene>
<dbReference type="InterPro" id="IPR003593">
    <property type="entry name" value="AAA+_ATPase"/>
</dbReference>
<comment type="subcellular location">
    <subcellularLocation>
        <location evidence="2">Cell inner membrane</location>
    </subcellularLocation>
    <subcellularLocation>
        <location evidence="1">Cell membrane</location>
        <topology evidence="1">Peripheral membrane protein</topology>
    </subcellularLocation>
</comment>
<dbReference type="InterPro" id="IPR017871">
    <property type="entry name" value="ABC_transporter-like_CS"/>
</dbReference>
<comment type="similarity">
    <text evidence="3">Belongs to the ABC transporter superfamily.</text>
</comment>
<dbReference type="CDD" id="cd03262">
    <property type="entry name" value="ABC_HisP_GlnQ"/>
    <property type="match status" value="1"/>
</dbReference>
<dbReference type="InterPro" id="IPR030679">
    <property type="entry name" value="ABC_ATPase_HisP-typ"/>
</dbReference>
<evidence type="ECO:0000256" key="4">
    <source>
        <dbReference type="ARBA" id="ARBA00022448"/>
    </source>
</evidence>
<evidence type="ECO:0000256" key="7">
    <source>
        <dbReference type="ARBA" id="ARBA00022840"/>
    </source>
</evidence>
<evidence type="ECO:0000313" key="12">
    <source>
        <dbReference type="Proteomes" id="UP000246073"/>
    </source>
</evidence>
<dbReference type="PIRSF" id="PIRSF039085">
    <property type="entry name" value="ABC_ATPase_HisP"/>
    <property type="match status" value="1"/>
</dbReference>
<dbReference type="SUPFAM" id="SSF52540">
    <property type="entry name" value="P-loop containing nucleoside triphosphate hydrolases"/>
    <property type="match status" value="1"/>
</dbReference>
<keyword evidence="8" id="KW-0029">Amino-acid transport</keyword>
<reference evidence="12" key="1">
    <citation type="submission" date="2017-12" db="EMBL/GenBank/DDBJ databases">
        <authorList>
            <person name="Diaz M."/>
        </authorList>
    </citation>
    <scope>NUCLEOTIDE SEQUENCE [LARGE SCALE GENOMIC DNA]</scope>
    <source>
        <strain evidence="12">FI11154</strain>
    </source>
</reference>
<name>A0A2P9HCL4_9HYPH</name>
<dbReference type="EMBL" id="OOFM01000001">
    <property type="protein sequence ID" value="SPL61844.1"/>
    <property type="molecule type" value="Genomic_DNA"/>
</dbReference>
<evidence type="ECO:0000256" key="3">
    <source>
        <dbReference type="ARBA" id="ARBA00005417"/>
    </source>
</evidence>
<dbReference type="GO" id="GO:0015424">
    <property type="term" value="F:ABC-type amino acid transporter activity"/>
    <property type="evidence" value="ECO:0007669"/>
    <property type="project" value="InterPro"/>
</dbReference>
<evidence type="ECO:0000256" key="8">
    <source>
        <dbReference type="ARBA" id="ARBA00022970"/>
    </source>
</evidence>
<evidence type="ECO:0000256" key="1">
    <source>
        <dbReference type="ARBA" id="ARBA00004202"/>
    </source>
</evidence>
<evidence type="ECO:0000256" key="5">
    <source>
        <dbReference type="ARBA" id="ARBA00022475"/>
    </source>
</evidence>
<sequence>MPAVVKFVDVHKSYGSLPVLRGINLEIEKGQVVALIGRSGSGKSTALRCVDRLETVNSGDICVCDHRVSDPNINLRALRQDVGIVFQSYNLFPHLTAEQNITLALRWVKKLTRPAAREIAETVLRQVGLAEKIDSYPEQLSGGQQQRVAIARSLAMKPKVMLFDEVTSALDPELTGEVLKVIEDLARGGMTMLLVTHEMDFAQRVADRIVFMHQGQICEQGEPTILANPQTPELRSFVGAHH</sequence>
<organism evidence="11 12">
    <name type="scientific">Ochrobactrum soli</name>
    <dbReference type="NCBI Taxonomy" id="2448455"/>
    <lineage>
        <taxon>Bacteria</taxon>
        <taxon>Pseudomonadati</taxon>
        <taxon>Pseudomonadota</taxon>
        <taxon>Alphaproteobacteria</taxon>
        <taxon>Hyphomicrobiales</taxon>
        <taxon>Brucellaceae</taxon>
        <taxon>Brucella/Ochrobactrum group</taxon>
        <taxon>Ochrobactrum</taxon>
    </lineage>
</organism>
<dbReference type="Pfam" id="PF00005">
    <property type="entry name" value="ABC_tran"/>
    <property type="match status" value="1"/>
</dbReference>
<evidence type="ECO:0000256" key="6">
    <source>
        <dbReference type="ARBA" id="ARBA00022741"/>
    </source>
</evidence>
<dbReference type="PANTHER" id="PTHR43166">
    <property type="entry name" value="AMINO ACID IMPORT ATP-BINDING PROTEIN"/>
    <property type="match status" value="1"/>
</dbReference>
<dbReference type="Gene3D" id="3.40.50.300">
    <property type="entry name" value="P-loop containing nucleotide triphosphate hydrolases"/>
    <property type="match status" value="1"/>
</dbReference>
<dbReference type="PANTHER" id="PTHR43166:SF9">
    <property type="entry name" value="GLUTAMATE_ASPARTATE IMPORT ATP-BINDING PROTEIN GLTL"/>
    <property type="match status" value="1"/>
</dbReference>
<dbReference type="GO" id="GO:0005886">
    <property type="term" value="C:plasma membrane"/>
    <property type="evidence" value="ECO:0007669"/>
    <property type="project" value="UniProtKB-SubCell"/>
</dbReference>
<keyword evidence="9" id="KW-0472">Membrane</keyword>
<feature type="domain" description="ABC transporter" evidence="10">
    <location>
        <begin position="5"/>
        <end position="239"/>
    </location>
</feature>
<evidence type="ECO:0000259" key="10">
    <source>
        <dbReference type="PROSITE" id="PS50893"/>
    </source>
</evidence>
<keyword evidence="7" id="KW-0067">ATP-binding</keyword>
<dbReference type="PROSITE" id="PS00211">
    <property type="entry name" value="ABC_TRANSPORTER_1"/>
    <property type="match status" value="1"/>
</dbReference>
<dbReference type="PROSITE" id="PS50893">
    <property type="entry name" value="ABC_TRANSPORTER_2"/>
    <property type="match status" value="1"/>
</dbReference>
<keyword evidence="5" id="KW-1003">Cell membrane</keyword>
<proteinExistence type="inferred from homology"/>
<dbReference type="Proteomes" id="UP000246073">
    <property type="component" value="Unassembled WGS sequence"/>
</dbReference>
<dbReference type="GO" id="GO:0016887">
    <property type="term" value="F:ATP hydrolysis activity"/>
    <property type="evidence" value="ECO:0007669"/>
    <property type="project" value="InterPro"/>
</dbReference>
<dbReference type="InterPro" id="IPR050086">
    <property type="entry name" value="MetN_ABC_transporter-like"/>
</dbReference>
<evidence type="ECO:0000256" key="2">
    <source>
        <dbReference type="ARBA" id="ARBA00004533"/>
    </source>
</evidence>
<accession>A0A2P9HCL4</accession>
<dbReference type="SMART" id="SM00382">
    <property type="entry name" value="AAA"/>
    <property type="match status" value="1"/>
</dbReference>
<evidence type="ECO:0000256" key="9">
    <source>
        <dbReference type="ARBA" id="ARBA00023136"/>
    </source>
</evidence>
<dbReference type="InterPro" id="IPR027417">
    <property type="entry name" value="P-loop_NTPase"/>
</dbReference>
<dbReference type="GO" id="GO:0005524">
    <property type="term" value="F:ATP binding"/>
    <property type="evidence" value="ECO:0007669"/>
    <property type="project" value="UniProtKB-KW"/>
</dbReference>